<dbReference type="Gramene" id="Kaladp0034s0207.1.v1.1">
    <property type="protein sequence ID" value="Kaladp0034s0207.1.v1.1.CDS.1"/>
    <property type="gene ID" value="Kaladp0034s0207.v1.1"/>
</dbReference>
<proteinExistence type="predicted"/>
<dbReference type="Proteomes" id="UP000594263">
    <property type="component" value="Unplaced"/>
</dbReference>
<keyword evidence="1" id="KW-0812">Transmembrane</keyword>
<feature type="transmembrane region" description="Helical" evidence="1">
    <location>
        <begin position="91"/>
        <end position="113"/>
    </location>
</feature>
<evidence type="ECO:0000256" key="1">
    <source>
        <dbReference type="SAM" id="Phobius"/>
    </source>
</evidence>
<dbReference type="AlphaFoldDB" id="A0A7N0TFG8"/>
<protein>
    <submittedName>
        <fullName evidence="3">Uncharacterized protein</fullName>
    </submittedName>
</protein>
<reference evidence="3" key="1">
    <citation type="submission" date="2021-01" db="UniProtKB">
        <authorList>
            <consortium name="EnsemblPlants"/>
        </authorList>
    </citation>
    <scope>IDENTIFICATION</scope>
</reference>
<evidence type="ECO:0000256" key="2">
    <source>
        <dbReference type="SAM" id="SignalP"/>
    </source>
</evidence>
<keyword evidence="4" id="KW-1185">Reference proteome</keyword>
<keyword evidence="1" id="KW-0472">Membrane</keyword>
<sequence length="114" mass="13625">MFLLILTITQFNFVLSFPSNSLRIKSFKQSSNSFLFISTPFFHYTFNSLQSRCPQTWYQTLCCMYLGVQCLSLPDTLGFNWLREWKERKMISLRIPFGLLLFVWFNIISFSFLM</sequence>
<name>A0A7N0TFG8_KALFE</name>
<keyword evidence="1" id="KW-1133">Transmembrane helix</keyword>
<feature type="chain" id="PRO_5029482011" evidence="2">
    <location>
        <begin position="17"/>
        <end position="114"/>
    </location>
</feature>
<evidence type="ECO:0000313" key="3">
    <source>
        <dbReference type="EnsemblPlants" id="Kaladp0034s0207.1.v1.1.CDS.1"/>
    </source>
</evidence>
<dbReference type="EnsemblPlants" id="Kaladp0034s0207.1.v1.1">
    <property type="protein sequence ID" value="Kaladp0034s0207.1.v1.1.CDS.1"/>
    <property type="gene ID" value="Kaladp0034s0207.v1.1"/>
</dbReference>
<evidence type="ECO:0000313" key="4">
    <source>
        <dbReference type="Proteomes" id="UP000594263"/>
    </source>
</evidence>
<feature type="signal peptide" evidence="2">
    <location>
        <begin position="1"/>
        <end position="16"/>
    </location>
</feature>
<keyword evidence="2" id="KW-0732">Signal</keyword>
<organism evidence="3 4">
    <name type="scientific">Kalanchoe fedtschenkoi</name>
    <name type="common">Lavender scallops</name>
    <name type="synonym">South American air plant</name>
    <dbReference type="NCBI Taxonomy" id="63787"/>
    <lineage>
        <taxon>Eukaryota</taxon>
        <taxon>Viridiplantae</taxon>
        <taxon>Streptophyta</taxon>
        <taxon>Embryophyta</taxon>
        <taxon>Tracheophyta</taxon>
        <taxon>Spermatophyta</taxon>
        <taxon>Magnoliopsida</taxon>
        <taxon>eudicotyledons</taxon>
        <taxon>Gunneridae</taxon>
        <taxon>Pentapetalae</taxon>
        <taxon>Saxifragales</taxon>
        <taxon>Crassulaceae</taxon>
        <taxon>Kalanchoe</taxon>
    </lineage>
</organism>
<accession>A0A7N0TFG8</accession>